<organism evidence="4 5">
    <name type="scientific">Bradyrhizobium denitrificans</name>
    <dbReference type="NCBI Taxonomy" id="2734912"/>
    <lineage>
        <taxon>Bacteria</taxon>
        <taxon>Pseudomonadati</taxon>
        <taxon>Pseudomonadota</taxon>
        <taxon>Alphaproteobacteria</taxon>
        <taxon>Hyphomicrobiales</taxon>
        <taxon>Nitrobacteraceae</taxon>
        <taxon>Bradyrhizobium</taxon>
    </lineage>
</organism>
<protein>
    <submittedName>
        <fullName evidence="4">Helix-turn-helix transcriptional regulator</fullName>
    </submittedName>
</protein>
<dbReference type="PROSITE" id="PS50977">
    <property type="entry name" value="HTH_TETR_2"/>
    <property type="match status" value="1"/>
</dbReference>
<evidence type="ECO:0000259" key="3">
    <source>
        <dbReference type="PROSITE" id="PS50977"/>
    </source>
</evidence>
<dbReference type="SUPFAM" id="SSF46689">
    <property type="entry name" value="Homeodomain-like"/>
    <property type="match status" value="1"/>
</dbReference>
<accession>A0ABS5GE84</accession>
<dbReference type="PANTHER" id="PTHR30055:SF146">
    <property type="entry name" value="HTH-TYPE TRANSCRIPTIONAL DUAL REGULATOR CECR"/>
    <property type="match status" value="1"/>
</dbReference>
<keyword evidence="1 2" id="KW-0238">DNA-binding</keyword>
<keyword evidence="5" id="KW-1185">Reference proteome</keyword>
<gene>
    <name evidence="4" type="ORF">JQ619_24265</name>
</gene>
<feature type="domain" description="HTH tetR-type" evidence="3">
    <location>
        <begin position="31"/>
        <end position="91"/>
    </location>
</feature>
<dbReference type="InterPro" id="IPR001647">
    <property type="entry name" value="HTH_TetR"/>
</dbReference>
<dbReference type="PANTHER" id="PTHR30055">
    <property type="entry name" value="HTH-TYPE TRANSCRIPTIONAL REGULATOR RUTR"/>
    <property type="match status" value="1"/>
</dbReference>
<dbReference type="Pfam" id="PF00440">
    <property type="entry name" value="TetR_N"/>
    <property type="match status" value="1"/>
</dbReference>
<dbReference type="EMBL" id="JAFCLK010000024">
    <property type="protein sequence ID" value="MBR1138886.1"/>
    <property type="molecule type" value="Genomic_DNA"/>
</dbReference>
<dbReference type="Pfam" id="PF14246">
    <property type="entry name" value="TetR_C_7"/>
    <property type="match status" value="1"/>
</dbReference>
<dbReference type="InterPro" id="IPR039536">
    <property type="entry name" value="TetR_C_Proteobacteria"/>
</dbReference>
<evidence type="ECO:0000256" key="2">
    <source>
        <dbReference type="PROSITE-ProRule" id="PRU00335"/>
    </source>
</evidence>
<evidence type="ECO:0000313" key="5">
    <source>
        <dbReference type="Proteomes" id="UP001314635"/>
    </source>
</evidence>
<feature type="DNA-binding region" description="H-T-H motif" evidence="2">
    <location>
        <begin position="54"/>
        <end position="73"/>
    </location>
</feature>
<name>A0ABS5GE84_9BRAD</name>
<dbReference type="InterPro" id="IPR009057">
    <property type="entry name" value="Homeodomain-like_sf"/>
</dbReference>
<sequence length="229" mass="25100">MARTLAKVKRSAVARDAVRGRVGRPPKALAGDIEARILDAAREVFLERGFDGTSIDEIAERAPASKPTIYARYSGKPALFAAIIERSLNELMNFGSYTAPAGTVQEKLVGLATTIVNRGLKETLGLLRVTIGEAYRFPDLSCEVHEVTRKRAAHAVAVLLAETFRSPGSGARRPPAKAWEASAEIFIDLTVLPLMMRALMGLDEKTLRKQMPVFIRERVKIFLALQGKD</sequence>
<evidence type="ECO:0000313" key="4">
    <source>
        <dbReference type="EMBL" id="MBR1138886.1"/>
    </source>
</evidence>
<dbReference type="Gene3D" id="1.10.10.60">
    <property type="entry name" value="Homeodomain-like"/>
    <property type="match status" value="1"/>
</dbReference>
<comment type="caution">
    <text evidence="4">The sequence shown here is derived from an EMBL/GenBank/DDBJ whole genome shotgun (WGS) entry which is preliminary data.</text>
</comment>
<dbReference type="InterPro" id="IPR050109">
    <property type="entry name" value="HTH-type_TetR-like_transc_reg"/>
</dbReference>
<reference evidence="5" key="1">
    <citation type="journal article" date="2021" name="ISME J.">
        <title>Evolutionary origin and ecological implication of a unique nif island in free-living Bradyrhizobium lineages.</title>
        <authorList>
            <person name="Tao J."/>
        </authorList>
    </citation>
    <scope>NUCLEOTIDE SEQUENCE [LARGE SCALE GENOMIC DNA]</scope>
    <source>
        <strain evidence="5">SZCCT0094</strain>
    </source>
</reference>
<proteinExistence type="predicted"/>
<dbReference type="Gene3D" id="1.10.357.10">
    <property type="entry name" value="Tetracycline Repressor, domain 2"/>
    <property type="match status" value="1"/>
</dbReference>
<evidence type="ECO:0000256" key="1">
    <source>
        <dbReference type="ARBA" id="ARBA00023125"/>
    </source>
</evidence>
<dbReference type="PRINTS" id="PR00455">
    <property type="entry name" value="HTHTETR"/>
</dbReference>
<dbReference type="RefSeq" id="WP_012046244.1">
    <property type="nucleotide sequence ID" value="NZ_JABFDP010000016.1"/>
</dbReference>
<dbReference type="Proteomes" id="UP001314635">
    <property type="component" value="Unassembled WGS sequence"/>
</dbReference>